<feature type="transmembrane region" description="Helical" evidence="1">
    <location>
        <begin position="21"/>
        <end position="43"/>
    </location>
</feature>
<dbReference type="AlphaFoldDB" id="A0AAV7QD49"/>
<evidence type="ECO:0000256" key="1">
    <source>
        <dbReference type="SAM" id="Phobius"/>
    </source>
</evidence>
<name>A0AAV7QD49_PLEWA</name>
<evidence type="ECO:0000313" key="3">
    <source>
        <dbReference type="Proteomes" id="UP001066276"/>
    </source>
</evidence>
<keyword evidence="1" id="KW-0472">Membrane</keyword>
<accession>A0AAV7QD49</accession>
<dbReference type="EMBL" id="JANPWB010000010">
    <property type="protein sequence ID" value="KAJ1136085.1"/>
    <property type="molecule type" value="Genomic_DNA"/>
</dbReference>
<comment type="caution">
    <text evidence="2">The sequence shown here is derived from an EMBL/GenBank/DDBJ whole genome shotgun (WGS) entry which is preliminary data.</text>
</comment>
<reference evidence="2" key="1">
    <citation type="journal article" date="2022" name="bioRxiv">
        <title>Sequencing and chromosome-scale assembly of the giantPleurodeles waltlgenome.</title>
        <authorList>
            <person name="Brown T."/>
            <person name="Elewa A."/>
            <person name="Iarovenko S."/>
            <person name="Subramanian E."/>
            <person name="Araus A.J."/>
            <person name="Petzold A."/>
            <person name="Susuki M."/>
            <person name="Suzuki K.-i.T."/>
            <person name="Hayashi T."/>
            <person name="Toyoda A."/>
            <person name="Oliveira C."/>
            <person name="Osipova E."/>
            <person name="Leigh N.D."/>
            <person name="Simon A."/>
            <person name="Yun M.H."/>
        </authorList>
    </citation>
    <scope>NUCLEOTIDE SEQUENCE</scope>
    <source>
        <strain evidence="2">20211129_DDA</strain>
        <tissue evidence="2">Liver</tissue>
    </source>
</reference>
<protein>
    <submittedName>
        <fullName evidence="2">Uncharacterized protein</fullName>
    </submittedName>
</protein>
<keyword evidence="1" id="KW-1133">Transmembrane helix</keyword>
<keyword evidence="3" id="KW-1185">Reference proteome</keyword>
<evidence type="ECO:0000313" key="2">
    <source>
        <dbReference type="EMBL" id="KAJ1136085.1"/>
    </source>
</evidence>
<dbReference type="Proteomes" id="UP001066276">
    <property type="component" value="Chromosome 6"/>
</dbReference>
<proteinExistence type="predicted"/>
<sequence length="138" mass="13708">MSRIQDGRAECQSEKQQLIAVLLSVVARLVLVVVVLLLLKVLIAVTSDAASFGIAAQDSGAAGATITYDVAAVDIVSVTEGTAVVGSDAASMRIDADGSGLVGAVNTPAAVGGVASVADSAADVTKMLLLLALLQMAV</sequence>
<gene>
    <name evidence="2" type="ORF">NDU88_002503</name>
</gene>
<organism evidence="2 3">
    <name type="scientific">Pleurodeles waltl</name>
    <name type="common">Iberian ribbed newt</name>
    <dbReference type="NCBI Taxonomy" id="8319"/>
    <lineage>
        <taxon>Eukaryota</taxon>
        <taxon>Metazoa</taxon>
        <taxon>Chordata</taxon>
        <taxon>Craniata</taxon>
        <taxon>Vertebrata</taxon>
        <taxon>Euteleostomi</taxon>
        <taxon>Amphibia</taxon>
        <taxon>Batrachia</taxon>
        <taxon>Caudata</taxon>
        <taxon>Salamandroidea</taxon>
        <taxon>Salamandridae</taxon>
        <taxon>Pleurodelinae</taxon>
        <taxon>Pleurodeles</taxon>
    </lineage>
</organism>
<keyword evidence="1" id="KW-0812">Transmembrane</keyword>